<dbReference type="PANTHER" id="PTHR43446">
    <property type="entry name" value="MEMBRANE PROTEIN-RELATED"/>
    <property type="match status" value="1"/>
</dbReference>
<evidence type="ECO:0000313" key="4">
    <source>
        <dbReference type="Proteomes" id="UP001596174"/>
    </source>
</evidence>
<evidence type="ECO:0000256" key="1">
    <source>
        <dbReference type="SAM" id="Phobius"/>
    </source>
</evidence>
<keyword evidence="1" id="KW-1133">Transmembrane helix</keyword>
<protein>
    <submittedName>
        <fullName evidence="3">SPFH domain-containing protein</fullName>
    </submittedName>
</protein>
<reference evidence="4" key="1">
    <citation type="journal article" date="2019" name="Int. J. Syst. Evol. Microbiol.">
        <title>The Global Catalogue of Microorganisms (GCM) 10K type strain sequencing project: providing services to taxonomists for standard genome sequencing and annotation.</title>
        <authorList>
            <consortium name="The Broad Institute Genomics Platform"/>
            <consortium name="The Broad Institute Genome Sequencing Center for Infectious Disease"/>
            <person name="Wu L."/>
            <person name="Ma J."/>
        </authorList>
    </citation>
    <scope>NUCLEOTIDE SEQUENCE [LARGE SCALE GENOMIC DNA]</scope>
    <source>
        <strain evidence="4">JCM 4816</strain>
    </source>
</reference>
<dbReference type="InterPro" id="IPR001107">
    <property type="entry name" value="Band_7"/>
</dbReference>
<keyword evidence="1" id="KW-0472">Membrane</keyword>
<organism evidence="3 4">
    <name type="scientific">Streptacidiphilus monticola</name>
    <dbReference type="NCBI Taxonomy" id="2161674"/>
    <lineage>
        <taxon>Bacteria</taxon>
        <taxon>Bacillati</taxon>
        <taxon>Actinomycetota</taxon>
        <taxon>Actinomycetes</taxon>
        <taxon>Kitasatosporales</taxon>
        <taxon>Streptomycetaceae</taxon>
        <taxon>Streptacidiphilus</taxon>
    </lineage>
</organism>
<dbReference type="EMBL" id="JBHSQJ010000147">
    <property type="protein sequence ID" value="MFC5911109.1"/>
    <property type="molecule type" value="Genomic_DNA"/>
</dbReference>
<dbReference type="InterPro" id="IPR036013">
    <property type="entry name" value="Band_7/SPFH_dom_sf"/>
</dbReference>
<dbReference type="SUPFAM" id="SSF117892">
    <property type="entry name" value="Band 7/SPFH domain"/>
    <property type="match status" value="1"/>
</dbReference>
<sequence length="317" mass="33721">MTRELEAQRIEHVDLPAMPAARIEERHANSRSGLRMLALNVVGGLAGAAAALGGAAAAAGGSHALGLVLAPVGLVVVVLALLSCRGLTAVAPGQAQVVSLLGKYRGTLRAPGLNWVNPFSVRRAVSTRIRNQETDTIKVNDSDGNPIEMAAVVVWQVEDTAKAVFEVDDFRQFVAIQAETAVRHIASSYPYDARDEDRISLRDSAEEITRTLSAEIAARVAPAGVGIIESRITRLAYAPEIAQVMLQRQQAGAVVAARQRIVEGAVGMVELALDRLAEHDVVELDEERKAAMVSNLLVVLCGDRGTQPVVNTGSLYQ</sequence>
<gene>
    <name evidence="3" type="ORF">ACFP3V_28370</name>
</gene>
<evidence type="ECO:0000259" key="2">
    <source>
        <dbReference type="SMART" id="SM00244"/>
    </source>
</evidence>
<keyword evidence="4" id="KW-1185">Reference proteome</keyword>
<name>A0ABW1G949_9ACTN</name>
<dbReference type="RefSeq" id="WP_380589484.1">
    <property type="nucleotide sequence ID" value="NZ_JBHSQJ010000147.1"/>
</dbReference>
<dbReference type="PANTHER" id="PTHR43446:SF1">
    <property type="entry name" value="BAND 7 DOMAIN-CONTAINING PROTEIN"/>
    <property type="match status" value="1"/>
</dbReference>
<dbReference type="Gene3D" id="3.30.479.30">
    <property type="entry name" value="Band 7 domain"/>
    <property type="match status" value="1"/>
</dbReference>
<proteinExistence type="predicted"/>
<feature type="transmembrane region" description="Helical" evidence="1">
    <location>
        <begin position="64"/>
        <end position="82"/>
    </location>
</feature>
<evidence type="ECO:0000313" key="3">
    <source>
        <dbReference type="EMBL" id="MFC5911109.1"/>
    </source>
</evidence>
<accession>A0ABW1G949</accession>
<dbReference type="SMART" id="SM00244">
    <property type="entry name" value="PHB"/>
    <property type="match status" value="1"/>
</dbReference>
<dbReference type="Pfam" id="PF01145">
    <property type="entry name" value="Band_7"/>
    <property type="match status" value="1"/>
</dbReference>
<comment type="caution">
    <text evidence="3">The sequence shown here is derived from an EMBL/GenBank/DDBJ whole genome shotgun (WGS) entry which is preliminary data.</text>
</comment>
<feature type="domain" description="Band 7" evidence="2">
    <location>
        <begin position="85"/>
        <end position="249"/>
    </location>
</feature>
<feature type="transmembrane region" description="Helical" evidence="1">
    <location>
        <begin position="36"/>
        <end position="58"/>
    </location>
</feature>
<dbReference type="Proteomes" id="UP001596174">
    <property type="component" value="Unassembled WGS sequence"/>
</dbReference>
<keyword evidence="1" id="KW-0812">Transmembrane</keyword>
<dbReference type="CDD" id="cd03402">
    <property type="entry name" value="SPFH_like_u2"/>
    <property type="match status" value="1"/>
</dbReference>